<dbReference type="InterPro" id="IPR048325">
    <property type="entry name" value="ZSWIM3_N"/>
</dbReference>
<dbReference type="RefSeq" id="XP_018090665.1">
    <property type="nucleotide sequence ID" value="XM_018235176.2"/>
</dbReference>
<dbReference type="InterPro" id="IPR045563">
    <property type="entry name" value="ZSWIM1/3_C"/>
</dbReference>
<evidence type="ECO:0000313" key="1">
    <source>
        <dbReference type="Proteomes" id="UP000186698"/>
    </source>
</evidence>
<dbReference type="Xenbase" id="XB-GENE-6486331">
    <property type="gene designation" value="zswim3.L"/>
</dbReference>
<dbReference type="InterPro" id="IPR052579">
    <property type="entry name" value="Zinc_finger_SWIM"/>
</dbReference>
<dbReference type="Proteomes" id="UP000186698">
    <property type="component" value="Chromosome 9_10L"/>
</dbReference>
<dbReference type="Pfam" id="PF21056">
    <property type="entry name" value="ZSWIM1-3_RNaseH-like"/>
    <property type="match status" value="1"/>
</dbReference>
<accession>A0A1L8ETU9</accession>
<sequence>MLLGSCFLTYEDFTKRFSSYKNDTKNSYSIHSSTSVLEHNETQGACVREDVIFTRLKFCCSRRQESPCPAYFILQYDEKLDCLVIKDEDSDHVHTVETEEVSNEMESPSEKSEPLPKKLCSKRLSSTCPDDDTAQVCVNMEDLSDPDDCHGGSVNETDRFENAVSGAAVTNLTQLMKKFSSEDTGAKAIMTIGSQKELEHFGFQTSKMGGLFEKYPESLVLHRVAIKSGYILYAFLVETKERSTKVVHFSFVRKENPNTLGKMLSVFQNFNADWLKVKVIFTEMSFGHTALLKERFPSAQILLSVYHMARLIERKMRGSASTKEWLQKSLDDAIYNTSPEKLSVLAGKLQGRVAKELYNFLDAHWFSCEMLWYMHVKKGLHSCSTYMDSLDVVAKKIFCLLQKQSSIESDIQKFVENADCFNSKVLGNQRDGSLGFSRLSPRTSNRNNKMIQNTNSFAAPPKVSSPNPIVDTALPVQKDKASPNDCPIEQVDKKAPPCSSNNVSTWMRQQEIVSKERDKEIAKKLMVYKFAPSQKGQVRPRNVTDTMAFALWEHCSHLGFQLCMKEWEVVKRATHRINAKSGYIAVQILEQSHKISNNCGSCTCYFSVNYQLPCRHMLSILYACKKPVESAMVSSNLQKKYMQPLCGLKVWNRLLHYTRDEEEAKERHSKIRTLTRELSNLLLQCGAPDLNSRCSTLKALMDKWSTQSKTTVNGYSSEMNTVELPYQWVKREPSEGEEYSGCQELCRLDFQPSWR</sequence>
<dbReference type="PANTHER" id="PTHR31569:SF3">
    <property type="entry name" value="ZINC FINGER SWIM DOMAIN-CONTAINING PROTEIN 3"/>
    <property type="match status" value="1"/>
</dbReference>
<dbReference type="KEGG" id="xla:108701040"/>
<dbReference type="PANTHER" id="PTHR31569">
    <property type="entry name" value="SWIM-TYPE DOMAIN-CONTAINING PROTEIN"/>
    <property type="match status" value="1"/>
</dbReference>
<gene>
    <name evidence="2 3" type="primary">zswim3.L</name>
</gene>
<dbReference type="InterPro" id="IPR048324">
    <property type="entry name" value="ZSWIM1-3_RNaseH-like"/>
</dbReference>
<reference evidence="2" key="1">
    <citation type="submission" date="2025-08" db="UniProtKB">
        <authorList>
            <consortium name="RefSeq"/>
        </authorList>
    </citation>
    <scope>IDENTIFICATION</scope>
    <source>
        <strain evidence="2">J_2021</strain>
        <tissue evidence="2">Erythrocytes</tissue>
    </source>
</reference>
<proteinExistence type="predicted"/>
<dbReference type="Pfam" id="PF21599">
    <property type="entry name" value="ZSWIM3_N"/>
    <property type="match status" value="1"/>
</dbReference>
<dbReference type="OrthoDB" id="124789at2759"/>
<dbReference type="Pfam" id="PF04434">
    <property type="entry name" value="SWIM"/>
    <property type="match status" value="1"/>
</dbReference>
<dbReference type="CTD" id="108701040"/>
<dbReference type="InterPro" id="IPR048326">
    <property type="entry name" value="ZSWIM1-3_helical"/>
</dbReference>
<protein>
    <submittedName>
        <fullName evidence="2">Zinc finger SWIM domain-containing protein 3</fullName>
    </submittedName>
</protein>
<dbReference type="PROSITE" id="PS50966">
    <property type="entry name" value="ZF_SWIM"/>
    <property type="match status" value="1"/>
</dbReference>
<dbReference type="InterPro" id="IPR007527">
    <property type="entry name" value="Znf_SWIM"/>
</dbReference>
<dbReference type="AGR" id="Xenbase:XB-GENE-6486331"/>
<dbReference type="GO" id="GO:0008270">
    <property type="term" value="F:zinc ion binding"/>
    <property type="evidence" value="ECO:0007669"/>
    <property type="project" value="InterPro"/>
</dbReference>
<dbReference type="STRING" id="8355.A0A1L8ETU9"/>
<dbReference type="Pfam" id="PF21600">
    <property type="entry name" value="ZSWIM1-3_helical"/>
    <property type="match status" value="1"/>
</dbReference>
<keyword evidence="1" id="KW-1185">Reference proteome</keyword>
<dbReference type="Bgee" id="108701040">
    <property type="expression patterns" value="Expressed in oocyte and 19 other cell types or tissues"/>
</dbReference>
<evidence type="ECO:0000313" key="2">
    <source>
        <dbReference type="RefSeq" id="XP_018090665.1"/>
    </source>
</evidence>
<name>A0A1L8ETU9_XENLA</name>
<dbReference type="Pfam" id="PF19286">
    <property type="entry name" value="ZSWIM1-3_C"/>
    <property type="match status" value="1"/>
</dbReference>
<organism evidence="1 2">
    <name type="scientific">Xenopus laevis</name>
    <name type="common">African clawed frog</name>
    <dbReference type="NCBI Taxonomy" id="8355"/>
    <lineage>
        <taxon>Eukaryota</taxon>
        <taxon>Metazoa</taxon>
        <taxon>Chordata</taxon>
        <taxon>Craniata</taxon>
        <taxon>Vertebrata</taxon>
        <taxon>Euteleostomi</taxon>
        <taxon>Amphibia</taxon>
        <taxon>Batrachia</taxon>
        <taxon>Anura</taxon>
        <taxon>Pipoidea</taxon>
        <taxon>Pipidae</taxon>
        <taxon>Xenopodinae</taxon>
        <taxon>Xenopus</taxon>
        <taxon>Xenopus</taxon>
    </lineage>
</organism>
<evidence type="ECO:0000313" key="3">
    <source>
        <dbReference type="Xenbase" id="XB-GENE-6486331"/>
    </source>
</evidence>
<dbReference type="GeneID" id="108701040"/>
<dbReference type="OMA" id="LNTQHVH"/>
<dbReference type="AlphaFoldDB" id="A0A1L8ETU9"/>
<dbReference type="PaxDb" id="8355-A0A1L8ETU9"/>